<keyword evidence="2" id="KW-0325">Glycoprotein</keyword>
<comment type="caution">
    <text evidence="8">The sequence shown here is derived from an EMBL/GenBank/DDBJ whole genome shotgun (WGS) entry which is preliminary data.</text>
</comment>
<dbReference type="SUPFAM" id="SSF52540">
    <property type="entry name" value="P-loop containing nucleoside triphosphate hydrolases"/>
    <property type="match status" value="1"/>
</dbReference>
<feature type="disulfide bond" evidence="5">
    <location>
        <begin position="336"/>
        <end position="344"/>
    </location>
</feature>
<feature type="binding site" evidence="4">
    <location>
        <position position="220"/>
    </location>
    <ligand>
        <name>3'-phosphoadenylyl sulfate</name>
        <dbReference type="ChEBI" id="CHEBI:58339"/>
    </ligand>
</feature>
<protein>
    <submittedName>
        <fullName evidence="8">Heparan sulfate glucosamine 3-O-sulfotransferase 1</fullName>
    </submittedName>
</protein>
<feature type="domain" description="Sulfotransferase" evidence="7">
    <location>
        <begin position="94"/>
        <end position="374"/>
    </location>
</feature>
<feature type="binding site" evidence="4">
    <location>
        <begin position="349"/>
        <end position="353"/>
    </location>
    <ligand>
        <name>3'-phosphoadenylyl sulfate</name>
        <dbReference type="ChEBI" id="CHEBI:58339"/>
    </ligand>
</feature>
<dbReference type="EMBL" id="JAIZAY010000008">
    <property type="protein sequence ID" value="KAJ8038135.1"/>
    <property type="molecule type" value="Genomic_DNA"/>
</dbReference>
<accession>A0A9Q1C4R2</accession>
<name>A0A9Q1C4R2_HOLLE</name>
<dbReference type="PANTHER" id="PTHR10605">
    <property type="entry name" value="HEPARAN SULFATE SULFOTRANSFERASE"/>
    <property type="match status" value="1"/>
</dbReference>
<keyword evidence="5" id="KW-1015">Disulfide bond</keyword>
<dbReference type="GO" id="GO:0008467">
    <property type="term" value="F:[heparan sulfate]-glucosamine 3-sulfotransferase activity"/>
    <property type="evidence" value="ECO:0007669"/>
    <property type="project" value="TreeGrafter"/>
</dbReference>
<keyword evidence="1" id="KW-0808">Transferase</keyword>
<evidence type="ECO:0000313" key="8">
    <source>
        <dbReference type="EMBL" id="KAJ8038135.1"/>
    </source>
</evidence>
<feature type="signal peptide" evidence="6">
    <location>
        <begin position="1"/>
        <end position="22"/>
    </location>
</feature>
<evidence type="ECO:0000313" key="9">
    <source>
        <dbReference type="Proteomes" id="UP001152320"/>
    </source>
</evidence>
<dbReference type="Proteomes" id="UP001152320">
    <property type="component" value="Chromosome 8"/>
</dbReference>
<evidence type="ECO:0000256" key="2">
    <source>
        <dbReference type="ARBA" id="ARBA00023180"/>
    </source>
</evidence>
<feature type="chain" id="PRO_5040285054" evidence="6">
    <location>
        <begin position="23"/>
        <end position="389"/>
    </location>
</feature>
<evidence type="ECO:0000256" key="1">
    <source>
        <dbReference type="ARBA" id="ARBA00022679"/>
    </source>
</evidence>
<dbReference type="OrthoDB" id="411451at2759"/>
<feature type="active site" description="For sulfotransferase activity" evidence="3">
    <location>
        <position position="103"/>
    </location>
</feature>
<dbReference type="InterPro" id="IPR027417">
    <property type="entry name" value="P-loop_NTPase"/>
</dbReference>
<keyword evidence="6" id="KW-0732">Signal</keyword>
<dbReference type="Gene3D" id="3.40.50.300">
    <property type="entry name" value="P-loop containing nucleotide triphosphate hydrolases"/>
    <property type="match status" value="1"/>
</dbReference>
<evidence type="ECO:0000256" key="5">
    <source>
        <dbReference type="PIRSR" id="PIRSR637359-3"/>
    </source>
</evidence>
<sequence>MTVLVCLLLTTVLCLLWSLTQPKRTAPLYHYANFTLITELVHTNVTSVQTENNSFSNNSGRYVHGCYNKGTIGTVQLLLNKSTLKTLGCKKRSPQVVIFGARKSGTGTLRDFLSFHPQLAVADSEIHYLEYLSRTKAGSTFYATKFRYGGRGNSIRIRGGEAYRDKFQPMKSLKTYTSLMPYSTPQQLVVEKTPKYFVCKNCPILLHKMIPDCKLIAILRDPVERAISGYAGFLQTHRTIKRLSPSLGMEETFEKTVIHDNGLVKRESPFIDIGIYKAHIKRWMSVFPKAQILLLDGGEFVKKPESILRQVEKFLGIKAFFTSETFEYNKTKGFYCLKRPIKSCMGKRKGRKHPYVSPKVIKKLQQFYEPHNKEFSKFVNQKFSWTVYT</sequence>
<dbReference type="InterPro" id="IPR000863">
    <property type="entry name" value="Sulfotransferase_dom"/>
</dbReference>
<dbReference type="Pfam" id="PF00685">
    <property type="entry name" value="Sulfotransfer_1"/>
    <property type="match status" value="1"/>
</dbReference>
<feature type="binding site" evidence="4">
    <location>
        <position position="335"/>
    </location>
    <ligand>
        <name>3'-phosphoadenylyl sulfate</name>
        <dbReference type="ChEBI" id="CHEBI:58339"/>
    </ligand>
</feature>
<feature type="binding site" evidence="4">
    <location>
        <position position="228"/>
    </location>
    <ligand>
        <name>3'-phosphoadenylyl sulfate</name>
        <dbReference type="ChEBI" id="CHEBI:58339"/>
    </ligand>
</feature>
<dbReference type="AlphaFoldDB" id="A0A9Q1C4R2"/>
<proteinExistence type="predicted"/>
<evidence type="ECO:0000256" key="4">
    <source>
        <dbReference type="PIRSR" id="PIRSR637359-2"/>
    </source>
</evidence>
<evidence type="ECO:0000256" key="3">
    <source>
        <dbReference type="PIRSR" id="PIRSR637359-1"/>
    </source>
</evidence>
<gene>
    <name evidence="8" type="ORF">HOLleu_19122</name>
</gene>
<evidence type="ECO:0000256" key="6">
    <source>
        <dbReference type="SAM" id="SignalP"/>
    </source>
</evidence>
<reference evidence="8" key="1">
    <citation type="submission" date="2021-10" db="EMBL/GenBank/DDBJ databases">
        <title>Tropical sea cucumber genome reveals ecological adaptation and Cuvierian tubules defense mechanism.</title>
        <authorList>
            <person name="Chen T."/>
        </authorList>
    </citation>
    <scope>NUCLEOTIDE SEQUENCE</scope>
    <source>
        <strain evidence="8">Nanhai2018</strain>
        <tissue evidence="8">Muscle</tissue>
    </source>
</reference>
<keyword evidence="9" id="KW-1185">Reference proteome</keyword>
<organism evidence="8 9">
    <name type="scientific">Holothuria leucospilota</name>
    <name type="common">Black long sea cucumber</name>
    <name type="synonym">Mertensiothuria leucospilota</name>
    <dbReference type="NCBI Taxonomy" id="206669"/>
    <lineage>
        <taxon>Eukaryota</taxon>
        <taxon>Metazoa</taxon>
        <taxon>Echinodermata</taxon>
        <taxon>Eleutherozoa</taxon>
        <taxon>Echinozoa</taxon>
        <taxon>Holothuroidea</taxon>
        <taxon>Aspidochirotacea</taxon>
        <taxon>Aspidochirotida</taxon>
        <taxon>Holothuriidae</taxon>
        <taxon>Holothuria</taxon>
    </lineage>
</organism>
<evidence type="ECO:0000259" key="7">
    <source>
        <dbReference type="Pfam" id="PF00685"/>
    </source>
</evidence>
<dbReference type="PANTHER" id="PTHR10605:SF72">
    <property type="entry name" value="HEPARAN SULFATE 3-O SULFOTRANSFERASE-B, ISOFORM A"/>
    <property type="match status" value="1"/>
</dbReference>
<dbReference type="InterPro" id="IPR037359">
    <property type="entry name" value="NST/OST"/>
</dbReference>